<proteinExistence type="inferred from homology"/>
<keyword evidence="4" id="KW-0904">Protein phosphatase</keyword>
<evidence type="ECO:0000259" key="5">
    <source>
        <dbReference type="PROSITE" id="PS50054"/>
    </source>
</evidence>
<dbReference type="PROSITE" id="PS50056">
    <property type="entry name" value="TYR_PHOSPHATASE_2"/>
    <property type="match status" value="1"/>
</dbReference>
<evidence type="ECO:0000259" key="6">
    <source>
        <dbReference type="PROSITE" id="PS50056"/>
    </source>
</evidence>
<dbReference type="Proteomes" id="UP001162131">
    <property type="component" value="Unassembled WGS sequence"/>
</dbReference>
<dbReference type="InterPro" id="IPR016130">
    <property type="entry name" value="Tyr_Pase_AS"/>
</dbReference>
<evidence type="ECO:0000313" key="8">
    <source>
        <dbReference type="Proteomes" id="UP001162131"/>
    </source>
</evidence>
<dbReference type="PROSITE" id="PS50054">
    <property type="entry name" value="TYR_PHOSPHATASE_DUAL"/>
    <property type="match status" value="1"/>
</dbReference>
<evidence type="ECO:0000256" key="2">
    <source>
        <dbReference type="ARBA" id="ARBA00013064"/>
    </source>
</evidence>
<evidence type="ECO:0000313" key="7">
    <source>
        <dbReference type="EMBL" id="CAG9329291.1"/>
    </source>
</evidence>
<keyword evidence="3" id="KW-0378">Hydrolase</keyword>
<dbReference type="GO" id="GO:0008330">
    <property type="term" value="F:protein tyrosine/threonine phosphatase activity"/>
    <property type="evidence" value="ECO:0007669"/>
    <property type="project" value="TreeGrafter"/>
</dbReference>
<dbReference type="GO" id="GO:0043409">
    <property type="term" value="P:negative regulation of MAPK cascade"/>
    <property type="evidence" value="ECO:0007669"/>
    <property type="project" value="TreeGrafter"/>
</dbReference>
<dbReference type="EC" id="3.1.3.48" evidence="2"/>
<comment type="caution">
    <text evidence="7">The sequence shown here is derived from an EMBL/GenBank/DDBJ whole genome shotgun (WGS) entry which is preliminary data.</text>
</comment>
<evidence type="ECO:0000256" key="3">
    <source>
        <dbReference type="ARBA" id="ARBA00022801"/>
    </source>
</evidence>
<comment type="similarity">
    <text evidence="1">Belongs to the protein-tyrosine phosphatase family. Non-receptor class dual specificity subfamily.</text>
</comment>
<dbReference type="SUPFAM" id="SSF52799">
    <property type="entry name" value="(Phosphotyrosine protein) phosphatases II"/>
    <property type="match status" value="1"/>
</dbReference>
<dbReference type="SMART" id="SM00195">
    <property type="entry name" value="DSPc"/>
    <property type="match status" value="1"/>
</dbReference>
<sequence length="164" mass="18919">MGVNESRTSVKKYHMHKIDENIFIGDQYSVQNESELKSHGIKHILQLFDVPANEKMYNLCIRPLPRGKTFSVIPYLQDCLRFINEAESKGEKVLVHCKWGKNRSAIVLIAYYMAKKGWTYEHAVEFIKKKRAIDPSLRLKNQLISAGKELSSYLTLCEEITNVA</sequence>
<dbReference type="Pfam" id="PF00782">
    <property type="entry name" value="DSPc"/>
    <property type="match status" value="1"/>
</dbReference>
<organism evidence="7 8">
    <name type="scientific">Blepharisma stoltei</name>
    <dbReference type="NCBI Taxonomy" id="1481888"/>
    <lineage>
        <taxon>Eukaryota</taxon>
        <taxon>Sar</taxon>
        <taxon>Alveolata</taxon>
        <taxon>Ciliophora</taxon>
        <taxon>Postciliodesmatophora</taxon>
        <taxon>Heterotrichea</taxon>
        <taxon>Heterotrichida</taxon>
        <taxon>Blepharismidae</taxon>
        <taxon>Blepharisma</taxon>
    </lineage>
</organism>
<evidence type="ECO:0000256" key="1">
    <source>
        <dbReference type="ARBA" id="ARBA00008601"/>
    </source>
</evidence>
<accession>A0AAU9JXK4</accession>
<evidence type="ECO:0000256" key="4">
    <source>
        <dbReference type="ARBA" id="ARBA00022912"/>
    </source>
</evidence>
<dbReference type="GO" id="GO:0033550">
    <property type="term" value="F:MAP kinase tyrosine phosphatase activity"/>
    <property type="evidence" value="ECO:0007669"/>
    <property type="project" value="TreeGrafter"/>
</dbReference>
<dbReference type="InterPro" id="IPR029021">
    <property type="entry name" value="Prot-tyrosine_phosphatase-like"/>
</dbReference>
<feature type="domain" description="Tyrosine-protein phosphatase" evidence="5">
    <location>
        <begin position="14"/>
        <end position="152"/>
    </location>
</feature>
<reference evidence="7" key="1">
    <citation type="submission" date="2021-09" db="EMBL/GenBank/DDBJ databases">
        <authorList>
            <consortium name="AG Swart"/>
            <person name="Singh M."/>
            <person name="Singh A."/>
            <person name="Seah K."/>
            <person name="Emmerich C."/>
        </authorList>
    </citation>
    <scope>NUCLEOTIDE SEQUENCE</scope>
    <source>
        <strain evidence="7">ATCC30299</strain>
    </source>
</reference>
<dbReference type="GO" id="GO:0005737">
    <property type="term" value="C:cytoplasm"/>
    <property type="evidence" value="ECO:0007669"/>
    <property type="project" value="TreeGrafter"/>
</dbReference>
<dbReference type="GO" id="GO:0017017">
    <property type="term" value="F:MAP kinase tyrosine/serine/threonine phosphatase activity"/>
    <property type="evidence" value="ECO:0007669"/>
    <property type="project" value="TreeGrafter"/>
</dbReference>
<dbReference type="AlphaFoldDB" id="A0AAU9JXK4"/>
<dbReference type="PANTHER" id="PTHR10159:SF519">
    <property type="entry name" value="DUAL SPECIFICITY PROTEIN PHOSPHATASE MPK3"/>
    <property type="match status" value="1"/>
</dbReference>
<dbReference type="InterPro" id="IPR020422">
    <property type="entry name" value="TYR_PHOSPHATASE_DUAL_dom"/>
</dbReference>
<dbReference type="InterPro" id="IPR000387">
    <property type="entry name" value="Tyr_Pase_dom"/>
</dbReference>
<dbReference type="InterPro" id="IPR000340">
    <property type="entry name" value="Dual-sp_phosphatase_cat-dom"/>
</dbReference>
<dbReference type="EMBL" id="CAJZBQ010000047">
    <property type="protein sequence ID" value="CAG9329291.1"/>
    <property type="molecule type" value="Genomic_DNA"/>
</dbReference>
<dbReference type="CDD" id="cd14498">
    <property type="entry name" value="DSP"/>
    <property type="match status" value="1"/>
</dbReference>
<gene>
    <name evidence="7" type="ORF">BSTOLATCC_MIC48115</name>
</gene>
<feature type="domain" description="Tyrosine specific protein phosphatases" evidence="6">
    <location>
        <begin position="77"/>
        <end position="131"/>
    </location>
</feature>
<keyword evidence="8" id="KW-1185">Reference proteome</keyword>
<name>A0AAU9JXK4_9CILI</name>
<protein>
    <recommendedName>
        <fullName evidence="2">protein-tyrosine-phosphatase</fullName>
        <ecNumber evidence="2">3.1.3.48</ecNumber>
    </recommendedName>
</protein>
<dbReference type="PROSITE" id="PS00383">
    <property type="entry name" value="TYR_PHOSPHATASE_1"/>
    <property type="match status" value="1"/>
</dbReference>
<dbReference type="Gene3D" id="3.90.190.10">
    <property type="entry name" value="Protein tyrosine phosphatase superfamily"/>
    <property type="match status" value="1"/>
</dbReference>
<dbReference type="PANTHER" id="PTHR10159">
    <property type="entry name" value="DUAL SPECIFICITY PROTEIN PHOSPHATASE"/>
    <property type="match status" value="1"/>
</dbReference>